<protein>
    <submittedName>
        <fullName evidence="1">Uncharacterized protein</fullName>
    </submittedName>
</protein>
<comment type="caution">
    <text evidence="1">The sequence shown here is derived from an EMBL/GenBank/DDBJ whole genome shotgun (WGS) entry which is preliminary data.</text>
</comment>
<dbReference type="EMBL" id="LICA01000264">
    <property type="protein sequence ID" value="KRO93368.1"/>
    <property type="molecule type" value="Genomic_DNA"/>
</dbReference>
<gene>
    <name evidence="1" type="ORF">ABS24_10740</name>
</gene>
<organism evidence="1 2">
    <name type="scientific">SAR92 bacterium BACL26 MAG-121220-bin70</name>
    <dbReference type="NCBI Taxonomy" id="1655626"/>
    <lineage>
        <taxon>Bacteria</taxon>
        <taxon>Pseudomonadati</taxon>
        <taxon>Pseudomonadota</taxon>
        <taxon>Gammaproteobacteria</taxon>
        <taxon>Cellvibrionales</taxon>
        <taxon>Porticoccaceae</taxon>
        <taxon>SAR92 clade</taxon>
    </lineage>
</organism>
<sequence length="63" mass="6763">MIIPAMTIITNANRLIGNLYCDRVTKKGAALTRLAKLAPAPKLTNTAGKAQQINVDVEANNEK</sequence>
<reference evidence="1 2" key="1">
    <citation type="submission" date="2015-10" db="EMBL/GenBank/DDBJ databases">
        <title>Metagenome-Assembled Genomes uncover a global brackish microbiome.</title>
        <authorList>
            <person name="Hugerth L.W."/>
            <person name="Larsson J."/>
            <person name="Alneberg J."/>
            <person name="Lindh M.V."/>
            <person name="Legrand C."/>
            <person name="Pinhassi J."/>
            <person name="Andersson A.F."/>
        </authorList>
    </citation>
    <scope>NUCLEOTIDE SEQUENCE [LARGE SCALE GENOMIC DNA]</scope>
    <source>
        <strain evidence="1">BACL26 MAG-121220-bin70</strain>
    </source>
</reference>
<accession>A0A0R2U358</accession>
<dbReference type="Proteomes" id="UP000051213">
    <property type="component" value="Unassembled WGS sequence"/>
</dbReference>
<evidence type="ECO:0000313" key="2">
    <source>
        <dbReference type="Proteomes" id="UP000051213"/>
    </source>
</evidence>
<dbReference type="AlphaFoldDB" id="A0A0R2U358"/>
<proteinExistence type="predicted"/>
<evidence type="ECO:0000313" key="1">
    <source>
        <dbReference type="EMBL" id="KRO93368.1"/>
    </source>
</evidence>
<name>A0A0R2U358_9GAMM</name>